<dbReference type="EMBL" id="BSXW01001770">
    <property type="protein sequence ID" value="GMF39064.1"/>
    <property type="molecule type" value="Genomic_DNA"/>
</dbReference>
<reference evidence="1" key="1">
    <citation type="submission" date="2023-04" db="EMBL/GenBank/DDBJ databases">
        <title>Phytophthora lilii NBRC 32176.</title>
        <authorList>
            <person name="Ichikawa N."/>
            <person name="Sato H."/>
            <person name="Tonouchi N."/>
        </authorList>
    </citation>
    <scope>NUCLEOTIDE SEQUENCE</scope>
    <source>
        <strain evidence="1">NBRC 32176</strain>
    </source>
</reference>
<accession>A0A9W7CR19</accession>
<evidence type="ECO:0000313" key="1">
    <source>
        <dbReference type="EMBL" id="GMF39064.1"/>
    </source>
</evidence>
<proteinExistence type="predicted"/>
<gene>
    <name evidence="1" type="ORF">Plil01_001622300</name>
</gene>
<comment type="caution">
    <text evidence="1">The sequence shown here is derived from an EMBL/GenBank/DDBJ whole genome shotgun (WGS) entry which is preliminary data.</text>
</comment>
<organism evidence="1 2">
    <name type="scientific">Phytophthora lilii</name>
    <dbReference type="NCBI Taxonomy" id="2077276"/>
    <lineage>
        <taxon>Eukaryota</taxon>
        <taxon>Sar</taxon>
        <taxon>Stramenopiles</taxon>
        <taxon>Oomycota</taxon>
        <taxon>Peronosporomycetes</taxon>
        <taxon>Peronosporales</taxon>
        <taxon>Peronosporaceae</taxon>
        <taxon>Phytophthora</taxon>
    </lineage>
</organism>
<protein>
    <submittedName>
        <fullName evidence="1">Unnamed protein product</fullName>
    </submittedName>
</protein>
<name>A0A9W7CR19_9STRA</name>
<keyword evidence="2" id="KW-1185">Reference proteome</keyword>
<dbReference type="Proteomes" id="UP001165083">
    <property type="component" value="Unassembled WGS sequence"/>
</dbReference>
<sequence length="154" mass="16675">MSKLDTIGLDEAVRDSVDSTRRGFEAIHVSGKLGLSTEVLDVTIFGVREPQVARLGVLPYVVYTGEVASVEAGDQRLGLVRIDIHGEELRVGLQVALVAPHLHRRRGGLVSTRWVVRRAAVGYGEARELGAADGEIVEREDGHVDVVCERNVVG</sequence>
<evidence type="ECO:0000313" key="2">
    <source>
        <dbReference type="Proteomes" id="UP001165083"/>
    </source>
</evidence>
<dbReference type="AlphaFoldDB" id="A0A9W7CR19"/>